<reference evidence="1 2" key="1">
    <citation type="journal article" date="2022" name="bioRxiv">
        <title>The genome of the oomycete Peronosclerospora sorghi, a cosmopolitan pathogen of maize and sorghum, is inflated with dispersed pseudogenes.</title>
        <authorList>
            <person name="Fletcher K."/>
            <person name="Martin F."/>
            <person name="Isakeit T."/>
            <person name="Cavanaugh K."/>
            <person name="Magill C."/>
            <person name="Michelmore R."/>
        </authorList>
    </citation>
    <scope>NUCLEOTIDE SEQUENCE [LARGE SCALE GENOMIC DNA]</scope>
    <source>
        <strain evidence="1">P6</strain>
    </source>
</reference>
<sequence length="193" mass="21682">MDSVKLVAPTGRIMNSCIASLLPACDPPLMMLNDGTGKHGVGFPARSAMYCHKGFFLAAAPPRHRASDTPKIALAPMTLLVKKESRPDNYSLQTETVETRVCPARITRGQYVDVVCQFPKYYPFHFFIVCSRFLCRVGIALVNFGTVDTFYFKFDLERKFNLDSLQFLQENNVDNMLKLCGVIVFYPEAHALS</sequence>
<accession>A0ACC0VQD2</accession>
<name>A0ACC0VQD2_9STRA</name>
<dbReference type="Proteomes" id="UP001163321">
    <property type="component" value="Chromosome 8"/>
</dbReference>
<organism evidence="1 2">
    <name type="scientific">Peronosclerospora sorghi</name>
    <dbReference type="NCBI Taxonomy" id="230839"/>
    <lineage>
        <taxon>Eukaryota</taxon>
        <taxon>Sar</taxon>
        <taxon>Stramenopiles</taxon>
        <taxon>Oomycota</taxon>
        <taxon>Peronosporomycetes</taxon>
        <taxon>Peronosporales</taxon>
        <taxon>Peronosporaceae</taxon>
        <taxon>Peronosclerospora</taxon>
    </lineage>
</organism>
<protein>
    <submittedName>
        <fullName evidence="1">Uncharacterized protein</fullName>
    </submittedName>
</protein>
<comment type="caution">
    <text evidence="1">The sequence shown here is derived from an EMBL/GenBank/DDBJ whole genome shotgun (WGS) entry which is preliminary data.</text>
</comment>
<proteinExistence type="predicted"/>
<keyword evidence="2" id="KW-1185">Reference proteome</keyword>
<gene>
    <name evidence="1" type="ORF">PsorP6_003578</name>
</gene>
<evidence type="ECO:0000313" key="2">
    <source>
        <dbReference type="Proteomes" id="UP001163321"/>
    </source>
</evidence>
<evidence type="ECO:0000313" key="1">
    <source>
        <dbReference type="EMBL" id="KAI9908291.1"/>
    </source>
</evidence>
<dbReference type="EMBL" id="CM047587">
    <property type="protein sequence ID" value="KAI9908291.1"/>
    <property type="molecule type" value="Genomic_DNA"/>
</dbReference>